<evidence type="ECO:0000313" key="4">
    <source>
        <dbReference type="Proteomes" id="UP001258017"/>
    </source>
</evidence>
<dbReference type="EMBL" id="JAIFRP010000084">
    <property type="protein sequence ID" value="KAK2579599.1"/>
    <property type="molecule type" value="Genomic_DNA"/>
</dbReference>
<dbReference type="AlphaFoldDB" id="A0AAD9RH15"/>
<dbReference type="Proteomes" id="UP001258017">
    <property type="component" value="Unassembled WGS sequence"/>
</dbReference>
<evidence type="ECO:0000313" key="3">
    <source>
        <dbReference type="EMBL" id="KAK2579599.1"/>
    </source>
</evidence>
<proteinExistence type="predicted"/>
<feature type="region of interest" description="Disordered" evidence="1">
    <location>
        <begin position="153"/>
        <end position="175"/>
    </location>
</feature>
<feature type="region of interest" description="Disordered" evidence="1">
    <location>
        <begin position="44"/>
        <end position="91"/>
    </location>
</feature>
<keyword evidence="2" id="KW-0812">Transmembrane</keyword>
<keyword evidence="2" id="KW-0472">Membrane</keyword>
<evidence type="ECO:0000256" key="2">
    <source>
        <dbReference type="SAM" id="Phobius"/>
    </source>
</evidence>
<feature type="region of interest" description="Disordered" evidence="1">
    <location>
        <begin position="1"/>
        <end position="23"/>
    </location>
</feature>
<reference evidence="3" key="1">
    <citation type="submission" date="2021-08" db="EMBL/GenBank/DDBJ databases">
        <authorList>
            <person name="Misof B."/>
            <person name="Oliver O."/>
            <person name="Podsiadlowski L."/>
            <person name="Donath A."/>
            <person name="Peters R."/>
            <person name="Mayer C."/>
            <person name="Rust J."/>
            <person name="Gunkel S."/>
            <person name="Lesny P."/>
            <person name="Martin S."/>
            <person name="Oeyen J.P."/>
            <person name="Petersen M."/>
            <person name="Panagiotis P."/>
            <person name="Wilbrandt J."/>
            <person name="Tanja T."/>
        </authorList>
    </citation>
    <scope>NUCLEOTIDE SEQUENCE</scope>
    <source>
        <strain evidence="3">GBR_01_08_01A</strain>
        <tissue evidence="3">Thorax + abdomen</tissue>
    </source>
</reference>
<accession>A0AAD9RH15</accession>
<feature type="transmembrane region" description="Helical" evidence="2">
    <location>
        <begin position="197"/>
        <end position="219"/>
    </location>
</feature>
<organism evidence="3 4">
    <name type="scientific">Odynerus spinipes</name>
    <dbReference type="NCBI Taxonomy" id="1348599"/>
    <lineage>
        <taxon>Eukaryota</taxon>
        <taxon>Metazoa</taxon>
        <taxon>Ecdysozoa</taxon>
        <taxon>Arthropoda</taxon>
        <taxon>Hexapoda</taxon>
        <taxon>Insecta</taxon>
        <taxon>Pterygota</taxon>
        <taxon>Neoptera</taxon>
        <taxon>Endopterygota</taxon>
        <taxon>Hymenoptera</taxon>
        <taxon>Apocrita</taxon>
        <taxon>Aculeata</taxon>
        <taxon>Vespoidea</taxon>
        <taxon>Vespidae</taxon>
        <taxon>Eumeninae</taxon>
        <taxon>Odynerus</taxon>
    </lineage>
</organism>
<protein>
    <submittedName>
        <fullName evidence="3">Uncharacterized protein</fullName>
    </submittedName>
</protein>
<keyword evidence="2" id="KW-1133">Transmembrane helix</keyword>
<gene>
    <name evidence="3" type="ORF">KPH14_010893</name>
</gene>
<comment type="caution">
    <text evidence="3">The sequence shown here is derived from an EMBL/GenBank/DDBJ whole genome shotgun (WGS) entry which is preliminary data.</text>
</comment>
<evidence type="ECO:0000256" key="1">
    <source>
        <dbReference type="SAM" id="MobiDB-lite"/>
    </source>
</evidence>
<keyword evidence="4" id="KW-1185">Reference proteome</keyword>
<feature type="compositionally biased region" description="Basic and acidic residues" evidence="1">
    <location>
        <begin position="53"/>
        <end position="91"/>
    </location>
</feature>
<reference evidence="3" key="2">
    <citation type="journal article" date="2023" name="Commun. Biol.">
        <title>Intrasexual cuticular hydrocarbon dimorphism in a wasp sheds light on hydrocarbon biosynthesis genes in Hymenoptera.</title>
        <authorList>
            <person name="Moris V.C."/>
            <person name="Podsiadlowski L."/>
            <person name="Martin S."/>
            <person name="Oeyen J.P."/>
            <person name="Donath A."/>
            <person name="Petersen M."/>
            <person name="Wilbrandt J."/>
            <person name="Misof B."/>
            <person name="Liedtke D."/>
            <person name="Thamm M."/>
            <person name="Scheiner R."/>
            <person name="Schmitt T."/>
            <person name="Niehuis O."/>
        </authorList>
    </citation>
    <scope>NUCLEOTIDE SEQUENCE</scope>
    <source>
        <strain evidence="3">GBR_01_08_01A</strain>
    </source>
</reference>
<feature type="compositionally biased region" description="Basic and acidic residues" evidence="1">
    <location>
        <begin position="1"/>
        <end position="10"/>
    </location>
</feature>
<name>A0AAD9RH15_9HYME</name>
<sequence length="256" mass="29006">MTIRREDGNGMRHSSSWPDRSRRTVRVRVDPLSRAFTIVPAAVSRSEEEEEKLEIFRKSSGDNTEKIEKKDEESSIREADRKSGARREFQKKTLHSSLRALNRHRLYVETSLSSTISTGRRRGRSNSSIELKIFDVASIHGLNDDGVGSVKKEAKRETTFPRKKRNGFPTGNQQTCRPYDLRKEATLRRHYYPEGGWGYVIVTCSMLVHFLGIGLQFAAPGSWHVTAELKFHHPPLHSAGKLWGCLAASNCSPNSI</sequence>